<protein>
    <submittedName>
        <fullName evidence="1">Rop-interactive crib motif-containing protein 4</fullName>
    </submittedName>
</protein>
<dbReference type="Proteomes" id="UP001055439">
    <property type="component" value="Chromosome 9"/>
</dbReference>
<organism evidence="1 2">
    <name type="scientific">Musa troglodytarum</name>
    <name type="common">fe'i banana</name>
    <dbReference type="NCBI Taxonomy" id="320322"/>
    <lineage>
        <taxon>Eukaryota</taxon>
        <taxon>Viridiplantae</taxon>
        <taxon>Streptophyta</taxon>
        <taxon>Embryophyta</taxon>
        <taxon>Tracheophyta</taxon>
        <taxon>Spermatophyta</taxon>
        <taxon>Magnoliopsida</taxon>
        <taxon>Liliopsida</taxon>
        <taxon>Zingiberales</taxon>
        <taxon>Musaceae</taxon>
        <taxon>Musa</taxon>
    </lineage>
</organism>
<reference evidence="1" key="1">
    <citation type="submission" date="2022-05" db="EMBL/GenBank/DDBJ databases">
        <title>The Musa troglodytarum L. genome provides insights into the mechanism of non-climacteric behaviour and enrichment of carotenoids.</title>
        <authorList>
            <person name="Wang J."/>
        </authorList>
    </citation>
    <scope>NUCLEOTIDE SEQUENCE</scope>
    <source>
        <tissue evidence="1">Leaf</tissue>
    </source>
</reference>
<evidence type="ECO:0000313" key="1">
    <source>
        <dbReference type="EMBL" id="URE47562.1"/>
    </source>
</evidence>
<proteinExistence type="predicted"/>
<gene>
    <name evidence="1" type="ORF">MUK42_04737</name>
</gene>
<name>A0A9E7IGW1_9LILI</name>
<keyword evidence="2" id="KW-1185">Reference proteome</keyword>
<evidence type="ECO:0000313" key="2">
    <source>
        <dbReference type="Proteomes" id="UP001055439"/>
    </source>
</evidence>
<dbReference type="EMBL" id="CP097511">
    <property type="protein sequence ID" value="URE47562.1"/>
    <property type="molecule type" value="Genomic_DNA"/>
</dbReference>
<sequence length="72" mass="8194">MSQRSRGKTAVPESKAKIWEDLACLEGPQEPYWSLQMARMLLVSDSLIWCGWCLVFREGKEGSKQVLGHQGR</sequence>
<dbReference type="OrthoDB" id="442680at2759"/>
<dbReference type="EMBL" id="CP097511">
    <property type="protein sequence ID" value="URE47560.1"/>
    <property type="molecule type" value="Genomic_DNA"/>
</dbReference>
<dbReference type="AlphaFoldDB" id="A0A9E7IGW1"/>
<accession>A0A9E7IGW1</accession>